<evidence type="ECO:0000313" key="1">
    <source>
        <dbReference type="EMBL" id="CAD5211378.1"/>
    </source>
</evidence>
<dbReference type="AlphaFoldDB" id="A0A811K7C8"/>
<dbReference type="Proteomes" id="UP000783686">
    <property type="component" value="Unassembled WGS sequence"/>
</dbReference>
<gene>
    <name evidence="1" type="ORF">BOKJ2_LOCUS3664</name>
</gene>
<protein>
    <submittedName>
        <fullName evidence="1">Uncharacterized protein</fullName>
    </submittedName>
</protein>
<comment type="caution">
    <text evidence="1">The sequence shown here is derived from an EMBL/GenBank/DDBJ whole genome shotgun (WGS) entry which is preliminary data.</text>
</comment>
<dbReference type="EMBL" id="CAJFDH010000002">
    <property type="protein sequence ID" value="CAD5211378.1"/>
    <property type="molecule type" value="Genomic_DNA"/>
</dbReference>
<sequence length="72" mass="8390">MDSEVMASLDQYHGDRPWRLPSRLRDQSPRQCRRFFNSPRCAIVRGGKIKRTLSIGHVAPVFLEWQVRVPAL</sequence>
<accession>A0A811K7C8</accession>
<dbReference type="EMBL" id="CAJFCW020000002">
    <property type="protein sequence ID" value="CAG9093326.1"/>
    <property type="molecule type" value="Genomic_DNA"/>
</dbReference>
<keyword evidence="2" id="KW-1185">Reference proteome</keyword>
<name>A0A811K7C8_9BILA</name>
<evidence type="ECO:0000313" key="2">
    <source>
        <dbReference type="Proteomes" id="UP000614601"/>
    </source>
</evidence>
<proteinExistence type="predicted"/>
<organism evidence="1 2">
    <name type="scientific">Bursaphelenchus okinawaensis</name>
    <dbReference type="NCBI Taxonomy" id="465554"/>
    <lineage>
        <taxon>Eukaryota</taxon>
        <taxon>Metazoa</taxon>
        <taxon>Ecdysozoa</taxon>
        <taxon>Nematoda</taxon>
        <taxon>Chromadorea</taxon>
        <taxon>Rhabditida</taxon>
        <taxon>Tylenchina</taxon>
        <taxon>Tylenchomorpha</taxon>
        <taxon>Aphelenchoidea</taxon>
        <taxon>Aphelenchoididae</taxon>
        <taxon>Bursaphelenchus</taxon>
    </lineage>
</organism>
<dbReference type="Proteomes" id="UP000614601">
    <property type="component" value="Unassembled WGS sequence"/>
</dbReference>
<reference evidence="1" key="1">
    <citation type="submission" date="2020-09" db="EMBL/GenBank/DDBJ databases">
        <authorList>
            <person name="Kikuchi T."/>
        </authorList>
    </citation>
    <scope>NUCLEOTIDE SEQUENCE</scope>
    <source>
        <strain evidence="1">SH1</strain>
    </source>
</reference>